<keyword evidence="4 12" id="KW-0808">Transferase</keyword>
<keyword evidence="8 12" id="KW-0067">ATP-binding</keyword>
<organism evidence="14 15">
    <name type="scientific">Parvularcula dongshanensis</name>
    <dbReference type="NCBI Taxonomy" id="1173995"/>
    <lineage>
        <taxon>Bacteria</taxon>
        <taxon>Pseudomonadati</taxon>
        <taxon>Pseudomonadota</taxon>
        <taxon>Alphaproteobacteria</taxon>
        <taxon>Parvularculales</taxon>
        <taxon>Parvularculaceae</taxon>
        <taxon>Parvularcula</taxon>
    </lineage>
</organism>
<evidence type="ECO:0000256" key="1">
    <source>
        <dbReference type="ARBA" id="ARBA00009776"/>
    </source>
</evidence>
<dbReference type="CDD" id="cd01672">
    <property type="entry name" value="TMPK"/>
    <property type="match status" value="1"/>
</dbReference>
<comment type="function">
    <text evidence="11 12">Phosphorylation of dTMP to form dTDP in both de novo and salvage pathways of dTTP synthesis.</text>
</comment>
<evidence type="ECO:0000256" key="12">
    <source>
        <dbReference type="HAMAP-Rule" id="MF_00165"/>
    </source>
</evidence>
<dbReference type="GO" id="GO:0004798">
    <property type="term" value="F:dTMP kinase activity"/>
    <property type="evidence" value="ECO:0007669"/>
    <property type="project" value="UniProtKB-UniRule"/>
</dbReference>
<dbReference type="PROSITE" id="PS01331">
    <property type="entry name" value="THYMIDYLATE_KINASE"/>
    <property type="match status" value="1"/>
</dbReference>
<evidence type="ECO:0000259" key="13">
    <source>
        <dbReference type="Pfam" id="PF02223"/>
    </source>
</evidence>
<evidence type="ECO:0000256" key="5">
    <source>
        <dbReference type="ARBA" id="ARBA00022727"/>
    </source>
</evidence>
<evidence type="ECO:0000256" key="11">
    <source>
        <dbReference type="ARBA" id="ARBA00057735"/>
    </source>
</evidence>
<evidence type="ECO:0000256" key="4">
    <source>
        <dbReference type="ARBA" id="ARBA00022679"/>
    </source>
</evidence>
<dbReference type="GO" id="GO:0006227">
    <property type="term" value="P:dUDP biosynthetic process"/>
    <property type="evidence" value="ECO:0007669"/>
    <property type="project" value="TreeGrafter"/>
</dbReference>
<dbReference type="InterPro" id="IPR039430">
    <property type="entry name" value="Thymidylate_kin-like_dom"/>
</dbReference>
<feature type="domain" description="Thymidylate kinase-like" evidence="13">
    <location>
        <begin position="10"/>
        <end position="192"/>
    </location>
</feature>
<keyword evidence="15" id="KW-1185">Reference proteome</keyword>
<dbReference type="GO" id="GO:0005524">
    <property type="term" value="F:ATP binding"/>
    <property type="evidence" value="ECO:0007669"/>
    <property type="project" value="UniProtKB-UniRule"/>
</dbReference>
<evidence type="ECO:0000256" key="8">
    <source>
        <dbReference type="ARBA" id="ARBA00022840"/>
    </source>
</evidence>
<dbReference type="PANTHER" id="PTHR10344:SF4">
    <property type="entry name" value="UMP-CMP KINASE 2, MITOCHONDRIAL"/>
    <property type="match status" value="1"/>
</dbReference>
<comment type="catalytic activity">
    <reaction evidence="10 12">
        <text>dTMP + ATP = dTDP + ADP</text>
        <dbReference type="Rhea" id="RHEA:13517"/>
        <dbReference type="ChEBI" id="CHEBI:30616"/>
        <dbReference type="ChEBI" id="CHEBI:58369"/>
        <dbReference type="ChEBI" id="CHEBI:63528"/>
        <dbReference type="ChEBI" id="CHEBI:456216"/>
        <dbReference type="EC" id="2.7.4.9"/>
    </reaction>
</comment>
<dbReference type="NCBIfam" id="TIGR00041">
    <property type="entry name" value="DTMP_kinase"/>
    <property type="match status" value="1"/>
</dbReference>
<dbReference type="HAMAP" id="MF_00165">
    <property type="entry name" value="Thymidylate_kinase"/>
    <property type="match status" value="1"/>
</dbReference>
<proteinExistence type="inferred from homology"/>
<evidence type="ECO:0000256" key="9">
    <source>
        <dbReference type="ARBA" id="ARBA00029962"/>
    </source>
</evidence>
<dbReference type="GO" id="GO:0006235">
    <property type="term" value="P:dTTP biosynthetic process"/>
    <property type="evidence" value="ECO:0007669"/>
    <property type="project" value="UniProtKB-UniRule"/>
</dbReference>
<evidence type="ECO:0000256" key="2">
    <source>
        <dbReference type="ARBA" id="ARBA00012980"/>
    </source>
</evidence>
<dbReference type="GO" id="GO:0005829">
    <property type="term" value="C:cytosol"/>
    <property type="evidence" value="ECO:0007669"/>
    <property type="project" value="TreeGrafter"/>
</dbReference>
<dbReference type="PANTHER" id="PTHR10344">
    <property type="entry name" value="THYMIDYLATE KINASE"/>
    <property type="match status" value="1"/>
</dbReference>
<dbReference type="Pfam" id="PF02223">
    <property type="entry name" value="Thymidylate_kin"/>
    <property type="match status" value="1"/>
</dbReference>
<dbReference type="EMBL" id="JACHOB010000004">
    <property type="protein sequence ID" value="MBB4659477.1"/>
    <property type="molecule type" value="Genomic_DNA"/>
</dbReference>
<comment type="similarity">
    <text evidence="1 12">Belongs to the thymidylate kinase family.</text>
</comment>
<comment type="caution">
    <text evidence="14">The sequence shown here is derived from an EMBL/GenBank/DDBJ whole genome shotgun (WGS) entry which is preliminary data.</text>
</comment>
<evidence type="ECO:0000313" key="14">
    <source>
        <dbReference type="EMBL" id="MBB4659477.1"/>
    </source>
</evidence>
<protein>
    <recommendedName>
        <fullName evidence="3 12">Thymidylate kinase</fullName>
        <ecNumber evidence="2 12">2.7.4.9</ecNumber>
    </recommendedName>
    <alternativeName>
        <fullName evidence="9 12">dTMP kinase</fullName>
    </alternativeName>
</protein>
<dbReference type="Proteomes" id="UP000563524">
    <property type="component" value="Unassembled WGS sequence"/>
</dbReference>
<dbReference type="RefSeq" id="WP_183818123.1">
    <property type="nucleotide sequence ID" value="NZ_JACHOB010000004.1"/>
</dbReference>
<dbReference type="EC" id="2.7.4.9" evidence="2 12"/>
<feature type="binding site" evidence="12">
    <location>
        <begin position="12"/>
        <end position="19"/>
    </location>
    <ligand>
        <name>ATP</name>
        <dbReference type="ChEBI" id="CHEBI:30616"/>
    </ligand>
</feature>
<accession>A0A840I3X5</accession>
<keyword evidence="7 12" id="KW-0418">Kinase</keyword>
<gene>
    <name evidence="12" type="primary">tmk</name>
    <name evidence="14" type="ORF">GGQ59_002014</name>
</gene>
<dbReference type="Gene3D" id="3.40.50.300">
    <property type="entry name" value="P-loop containing nucleotide triphosphate hydrolases"/>
    <property type="match status" value="1"/>
</dbReference>
<dbReference type="GO" id="GO:0006233">
    <property type="term" value="P:dTDP biosynthetic process"/>
    <property type="evidence" value="ECO:0007669"/>
    <property type="project" value="InterPro"/>
</dbReference>
<dbReference type="FunFam" id="3.40.50.300:FF:000225">
    <property type="entry name" value="Thymidylate kinase"/>
    <property type="match status" value="1"/>
</dbReference>
<evidence type="ECO:0000256" key="3">
    <source>
        <dbReference type="ARBA" id="ARBA00017144"/>
    </source>
</evidence>
<evidence type="ECO:0000256" key="6">
    <source>
        <dbReference type="ARBA" id="ARBA00022741"/>
    </source>
</evidence>
<dbReference type="AlphaFoldDB" id="A0A840I3X5"/>
<keyword evidence="5 12" id="KW-0545">Nucleotide biosynthesis</keyword>
<sequence length="208" mass="22129">MTRHPRFVVFEGPEGAGKTTQIARLAARIAGEALLTREPGGTRGGEAVRAALLNPDAAWSPLAEALLMNAARDAHLREVVMPALDAGKTVLCDRFADSTEAYQGGGGGLPTETVNALRRWVCPVEPGLTLIFDLPVKEGLARASARGAADRFEAKGRAYHEAVRGRFLAIAQRPARVLIDARGTVEAVESRIQEAVSAHAPRLLTPLP</sequence>
<dbReference type="InterPro" id="IPR018095">
    <property type="entry name" value="Thymidylate_kin_CS"/>
</dbReference>
<evidence type="ECO:0000313" key="15">
    <source>
        <dbReference type="Proteomes" id="UP000563524"/>
    </source>
</evidence>
<reference evidence="14 15" key="1">
    <citation type="submission" date="2020-08" db="EMBL/GenBank/DDBJ databases">
        <title>Genomic Encyclopedia of Type Strains, Phase IV (KMG-IV): sequencing the most valuable type-strain genomes for metagenomic binning, comparative biology and taxonomic classification.</title>
        <authorList>
            <person name="Goeker M."/>
        </authorList>
    </citation>
    <scope>NUCLEOTIDE SEQUENCE [LARGE SCALE GENOMIC DNA]</scope>
    <source>
        <strain evidence="14 15">DSM 102850</strain>
    </source>
</reference>
<dbReference type="InterPro" id="IPR027417">
    <property type="entry name" value="P-loop_NTPase"/>
</dbReference>
<name>A0A840I3X5_9PROT</name>
<evidence type="ECO:0000256" key="10">
    <source>
        <dbReference type="ARBA" id="ARBA00048743"/>
    </source>
</evidence>
<dbReference type="InterPro" id="IPR018094">
    <property type="entry name" value="Thymidylate_kinase"/>
</dbReference>
<keyword evidence="6 12" id="KW-0547">Nucleotide-binding</keyword>
<evidence type="ECO:0000256" key="7">
    <source>
        <dbReference type="ARBA" id="ARBA00022777"/>
    </source>
</evidence>
<dbReference type="SUPFAM" id="SSF52540">
    <property type="entry name" value="P-loop containing nucleoside triphosphate hydrolases"/>
    <property type="match status" value="1"/>
</dbReference>